<reference evidence="1" key="1">
    <citation type="submission" date="2021-08" db="EMBL/GenBank/DDBJ databases">
        <title>WGS assembly of Ceratopteris richardii.</title>
        <authorList>
            <person name="Marchant D.B."/>
            <person name="Chen G."/>
            <person name="Jenkins J."/>
            <person name="Shu S."/>
            <person name="Leebens-Mack J."/>
            <person name="Grimwood J."/>
            <person name="Schmutz J."/>
            <person name="Soltis P."/>
            <person name="Soltis D."/>
            <person name="Chen Z.-H."/>
        </authorList>
    </citation>
    <scope>NUCLEOTIDE SEQUENCE</scope>
    <source>
        <strain evidence="1">Whitten #5841</strain>
        <tissue evidence="1">Leaf</tissue>
    </source>
</reference>
<keyword evidence="2" id="KW-1185">Reference proteome</keyword>
<accession>A0A8T2Q475</accession>
<dbReference type="AlphaFoldDB" id="A0A8T2Q475"/>
<evidence type="ECO:0000313" key="2">
    <source>
        <dbReference type="Proteomes" id="UP000825935"/>
    </source>
</evidence>
<proteinExistence type="predicted"/>
<evidence type="ECO:0000313" key="1">
    <source>
        <dbReference type="EMBL" id="KAH7278426.1"/>
    </source>
</evidence>
<sequence length="53" mass="6306">MEILPWKTSRRTLEPLWLCNRARFRLTTLAMQHILPKIIDISNSSITRVSIQR</sequence>
<dbReference type="Proteomes" id="UP000825935">
    <property type="component" value="Chromosome 38"/>
</dbReference>
<organism evidence="1 2">
    <name type="scientific">Ceratopteris richardii</name>
    <name type="common">Triangle waterfern</name>
    <dbReference type="NCBI Taxonomy" id="49495"/>
    <lineage>
        <taxon>Eukaryota</taxon>
        <taxon>Viridiplantae</taxon>
        <taxon>Streptophyta</taxon>
        <taxon>Embryophyta</taxon>
        <taxon>Tracheophyta</taxon>
        <taxon>Polypodiopsida</taxon>
        <taxon>Polypodiidae</taxon>
        <taxon>Polypodiales</taxon>
        <taxon>Pteridineae</taxon>
        <taxon>Pteridaceae</taxon>
        <taxon>Parkerioideae</taxon>
        <taxon>Ceratopteris</taxon>
    </lineage>
</organism>
<comment type="caution">
    <text evidence="1">The sequence shown here is derived from an EMBL/GenBank/DDBJ whole genome shotgun (WGS) entry which is preliminary data.</text>
</comment>
<dbReference type="EMBL" id="CM035443">
    <property type="protein sequence ID" value="KAH7278426.1"/>
    <property type="molecule type" value="Genomic_DNA"/>
</dbReference>
<name>A0A8T2Q475_CERRI</name>
<protein>
    <submittedName>
        <fullName evidence="1">Uncharacterized protein</fullName>
    </submittedName>
</protein>
<gene>
    <name evidence="1" type="ORF">KP509_38G040400</name>
</gene>